<dbReference type="Proteomes" id="UP000594364">
    <property type="component" value="Chromosome 4"/>
</dbReference>
<gene>
    <name evidence="3" type="ORF">C2857_001957</name>
</gene>
<dbReference type="AlphaFoldDB" id="A0A7S9PWT3"/>
<evidence type="ECO:0000313" key="4">
    <source>
        <dbReference type="Proteomes" id="UP000594364"/>
    </source>
</evidence>
<feature type="transmembrane region" description="Helical" evidence="2">
    <location>
        <begin position="135"/>
        <end position="155"/>
    </location>
</feature>
<protein>
    <submittedName>
        <fullName evidence="3">Uncharacterized protein</fullName>
    </submittedName>
</protein>
<dbReference type="OrthoDB" id="4960252at2759"/>
<accession>A0A7S9PWT3</accession>
<keyword evidence="2" id="KW-0472">Membrane</keyword>
<dbReference type="Pfam" id="PF11374">
    <property type="entry name" value="DUF3176"/>
    <property type="match status" value="1"/>
</dbReference>
<reference evidence="3 4" key="1">
    <citation type="journal article" date="2018" name="PLoS Genet.">
        <title>Repeat elements organise 3D genome structure and mediate transcription in the filamentous fungus Epichloe festucae.</title>
        <authorList>
            <person name="Winter D.J."/>
            <person name="Ganley A.R.D."/>
            <person name="Young C.A."/>
            <person name="Liachko I."/>
            <person name="Schardl C.L."/>
            <person name="Dupont P.Y."/>
            <person name="Berry D."/>
            <person name="Ram A."/>
            <person name="Scott B."/>
            <person name="Cox M.P."/>
        </authorList>
    </citation>
    <scope>NUCLEOTIDE SEQUENCE [LARGE SCALE GENOMIC DNA]</scope>
    <source>
        <strain evidence="3 4">Fl1</strain>
    </source>
</reference>
<dbReference type="PANTHER" id="PTHR35394">
    <property type="entry name" value="DUF3176 DOMAIN-CONTAINING PROTEIN"/>
    <property type="match status" value="1"/>
</dbReference>
<evidence type="ECO:0000256" key="2">
    <source>
        <dbReference type="SAM" id="Phobius"/>
    </source>
</evidence>
<evidence type="ECO:0000256" key="1">
    <source>
        <dbReference type="SAM" id="MobiDB-lite"/>
    </source>
</evidence>
<organism evidence="3 4">
    <name type="scientific">Epichloe festucae (strain Fl1)</name>
    <dbReference type="NCBI Taxonomy" id="877507"/>
    <lineage>
        <taxon>Eukaryota</taxon>
        <taxon>Fungi</taxon>
        <taxon>Dikarya</taxon>
        <taxon>Ascomycota</taxon>
        <taxon>Pezizomycotina</taxon>
        <taxon>Sordariomycetes</taxon>
        <taxon>Hypocreomycetidae</taxon>
        <taxon>Hypocreales</taxon>
        <taxon>Clavicipitaceae</taxon>
        <taxon>Epichloe</taxon>
    </lineage>
</organism>
<dbReference type="InterPro" id="IPR021514">
    <property type="entry name" value="DUF3176"/>
</dbReference>
<evidence type="ECO:0000313" key="3">
    <source>
        <dbReference type="EMBL" id="QPH04721.1"/>
    </source>
</evidence>
<feature type="transmembrane region" description="Helical" evidence="2">
    <location>
        <begin position="625"/>
        <end position="646"/>
    </location>
</feature>
<dbReference type="PANTHER" id="PTHR35394:SF5">
    <property type="entry name" value="DUF3176 DOMAIN-CONTAINING PROTEIN"/>
    <property type="match status" value="1"/>
</dbReference>
<dbReference type="EMBL" id="CP031388">
    <property type="protein sequence ID" value="QPH04721.1"/>
    <property type="molecule type" value="Genomic_DNA"/>
</dbReference>
<name>A0A7S9PWT3_EPIFF</name>
<sequence length="713" mass="78440">MPQTGSQLRLPLDTTSLAPSMSSNGNGNGNGNGNSHIHDHGQTHGYGGGSEDESSESSPLDSSAFFSRVRRKPVSTSPTRLSVDQAPLRNKTHHPVINAVRSVDDEYEGHVQESKNKKKLGRGPLSSICLWKWELVSLFISAVSFVGIIIVLRIYQDRTLSSWRIPLSINAIVAVLSAVFKGSLGLPITEGISQLKWLWFSSQPRSLADMDMYDKASRGPWGSFLFVTRQFARRQRSYLASLGAFIAIVTLATDPFSQAAVSLKSCLMPISLQARIPIANRYVEVGPHYFARSNFLDAPMQYAVYRALLEPPANSSQSVKVDCTTGNCTFPADQGATFTTLSMCHSCRDISNTIRYNNASRVSAHELPNGLSIQTPPTLLNITASKSSKGYPEGSWPRTNLVDIQAIALVERDDQCAEKSNCTKAPLAFECSLRPCVKTYGANYTNGVYREEELSRAHLHFVPGSVRYRWEVAMNRTVYNGTWKDCQGTELRSEKNTAQVALPGIRRGDENILSYPSLWYPPECVYTISGMSSNALADFIVTLFTKQTVVSGPTQLGVSGPFWHQNLYKAGKMNMSSINAWADGLSLSIGAQMRNVPDADEPDMLKQVHGQSFRNEVCIRVEWKFLSFLAVLIGLELLFAVTVIVLNHRSPWDGNWKSSSLALVFQNLGPPEPASKEGMAPGSEQALAAAAEPMNVSLSRVEGRWQLTREGDL</sequence>
<keyword evidence="4" id="KW-1185">Reference proteome</keyword>
<keyword evidence="2" id="KW-1133">Transmembrane helix</keyword>
<feature type="compositionally biased region" description="Polar residues" evidence="1">
    <location>
        <begin position="1"/>
        <end position="21"/>
    </location>
</feature>
<feature type="region of interest" description="Disordered" evidence="1">
    <location>
        <begin position="1"/>
        <end position="71"/>
    </location>
</feature>
<keyword evidence="2" id="KW-0812">Transmembrane</keyword>
<proteinExistence type="predicted"/>
<feature type="transmembrane region" description="Helical" evidence="2">
    <location>
        <begin position="238"/>
        <end position="256"/>
    </location>
</feature>